<dbReference type="InterPro" id="IPR058831">
    <property type="entry name" value="LolA-like_dom_2nd"/>
</dbReference>
<evidence type="ECO:0000256" key="2">
    <source>
        <dbReference type="SAM" id="SignalP"/>
    </source>
</evidence>
<evidence type="ECO:0008006" key="8">
    <source>
        <dbReference type="Google" id="ProtNLM"/>
    </source>
</evidence>
<feature type="chain" id="PRO_5036220812" description="Peptidase S72 domain-containing protein" evidence="2">
    <location>
        <begin position="16"/>
        <end position="652"/>
    </location>
</feature>
<dbReference type="PANTHER" id="PTHR36902:SF1">
    <property type="entry name" value="ENRICHED IN SURFACE-LABELED PROTEOME PROTEIN 9"/>
    <property type="match status" value="1"/>
</dbReference>
<feature type="domain" description="DUF7959" evidence="5">
    <location>
        <begin position="477"/>
        <end position="590"/>
    </location>
</feature>
<dbReference type="Proteomes" id="UP000614601">
    <property type="component" value="Unassembled WGS sequence"/>
</dbReference>
<sequence length="652" mass="73129">MRILLLAALLPLISAVNIECLNNKTQWLTTDLPKNLALPANYSAVVTFVARNTNTSIRFTERAVNGVRHIERTQKGQDVQHYIIKDNVTTLFTKSKCSRGNLDVAKDIYPFPAVFADVFKNLTNIQDIVSSILGTPYNNQKDTAVVQVDGFPAVKWLGCVNRTDKRDAVEIRVNFVGEDTVQPPFDVENSWPQALNIQFISYNYSVVNDTVNPEVKEDLTVSILVLKKIDNSEIKSMLKTPDGVFCENTTPAKLPAGLPPKFEADLTYVDVENKLINTAELMYDEDNRILAFGLDFNADSDIPYVQNSNTTTSKSLGKAKIFLDFKSGFEYVLSKDGRACKAVNAIEKEWASVEEKDGKIGLKKPNDVFFNQDEKDVYKDEDVIQEGVTYDKYVVKKYNNDTKENITAEYLFYNKDFKLEGGSVNLIYSIKQYHQNEKNETKTSIIYFNQIRNNTLIGTSWSKHTVFPCLADGKSDNFFYLKLVNKSLPDLQKIGYENVESALAEAISKTANISVLRISQFLLKQLNTQLMAGFLLGEKNPMDPANTTDLIVEKNVTEVRNLLNGTLQTQQINVNIVTDDHKTQTVSVNGFGVLSTADDHPFPPPSYNGYTGGSMFILGLFAFIFGVGIAVGSYVFYTKRQGIRGIAYQVFE</sequence>
<dbReference type="Proteomes" id="UP000783686">
    <property type="component" value="Unassembled WGS sequence"/>
</dbReference>
<dbReference type="EMBL" id="CAJFCW020000001">
    <property type="protein sequence ID" value="CAG9083977.1"/>
    <property type="molecule type" value="Genomic_DNA"/>
</dbReference>
<reference evidence="6" key="1">
    <citation type="submission" date="2020-09" db="EMBL/GenBank/DDBJ databases">
        <authorList>
            <person name="Kikuchi T."/>
        </authorList>
    </citation>
    <scope>NUCLEOTIDE SEQUENCE</scope>
    <source>
        <strain evidence="6">SH1</strain>
    </source>
</reference>
<dbReference type="Pfam" id="PF25899">
    <property type="entry name" value="DUF7959"/>
    <property type="match status" value="1"/>
</dbReference>
<feature type="domain" description="LolA-like" evidence="4">
    <location>
        <begin position="241"/>
        <end position="470"/>
    </location>
</feature>
<keyword evidence="7" id="KW-1185">Reference proteome</keyword>
<dbReference type="OrthoDB" id="5983572at2759"/>
<evidence type="ECO:0000313" key="6">
    <source>
        <dbReference type="EMBL" id="CAD5207000.1"/>
    </source>
</evidence>
<feature type="signal peptide" evidence="2">
    <location>
        <begin position="1"/>
        <end position="15"/>
    </location>
</feature>
<gene>
    <name evidence="6" type="ORF">BOKJ2_LOCUS1684</name>
</gene>
<dbReference type="Pfam" id="PF25897">
    <property type="entry name" value="LolA_1st_nematode"/>
    <property type="match status" value="1"/>
</dbReference>
<dbReference type="PANTHER" id="PTHR36902">
    <property type="entry name" value="ENRICHED IN SURFACE-LABELED PROTEOME PROTEIN 9"/>
    <property type="match status" value="1"/>
</dbReference>
<comment type="caution">
    <text evidence="6">The sequence shown here is derived from an EMBL/GenBank/DDBJ whole genome shotgun (WGS) entry which is preliminary data.</text>
</comment>
<name>A0A811JV83_9BILA</name>
<evidence type="ECO:0000259" key="3">
    <source>
        <dbReference type="Pfam" id="PF25897"/>
    </source>
</evidence>
<dbReference type="AlphaFoldDB" id="A0A811JV83"/>
<organism evidence="6 7">
    <name type="scientific">Bursaphelenchus okinawaensis</name>
    <dbReference type="NCBI Taxonomy" id="465554"/>
    <lineage>
        <taxon>Eukaryota</taxon>
        <taxon>Metazoa</taxon>
        <taxon>Ecdysozoa</taxon>
        <taxon>Nematoda</taxon>
        <taxon>Chromadorea</taxon>
        <taxon>Rhabditida</taxon>
        <taxon>Tylenchina</taxon>
        <taxon>Tylenchomorpha</taxon>
        <taxon>Aphelenchoidea</taxon>
        <taxon>Aphelenchoididae</taxon>
        <taxon>Bursaphelenchus</taxon>
    </lineage>
</organism>
<evidence type="ECO:0000256" key="1">
    <source>
        <dbReference type="SAM" id="Phobius"/>
    </source>
</evidence>
<feature type="transmembrane region" description="Helical" evidence="1">
    <location>
        <begin position="615"/>
        <end position="637"/>
    </location>
</feature>
<evidence type="ECO:0000313" key="7">
    <source>
        <dbReference type="Proteomes" id="UP000614601"/>
    </source>
</evidence>
<evidence type="ECO:0000259" key="5">
    <source>
        <dbReference type="Pfam" id="PF25899"/>
    </source>
</evidence>
<keyword evidence="2" id="KW-0732">Signal</keyword>
<feature type="domain" description="LolA-like" evidence="3">
    <location>
        <begin position="31"/>
        <end position="213"/>
    </location>
</feature>
<keyword evidence="1" id="KW-1133">Transmembrane helix</keyword>
<accession>A0A811JV83</accession>
<dbReference type="Pfam" id="PF25898">
    <property type="entry name" value="LolA_2nd_metazoa"/>
    <property type="match status" value="1"/>
</dbReference>
<proteinExistence type="predicted"/>
<evidence type="ECO:0000259" key="4">
    <source>
        <dbReference type="Pfam" id="PF25898"/>
    </source>
</evidence>
<protein>
    <recommendedName>
        <fullName evidence="8">Peptidase S72 domain-containing protein</fullName>
    </recommendedName>
</protein>
<dbReference type="InterPro" id="IPR058830">
    <property type="entry name" value="LolA-like_dom_1st"/>
</dbReference>
<keyword evidence="1" id="KW-0812">Transmembrane</keyword>
<keyword evidence="1" id="KW-0472">Membrane</keyword>
<dbReference type="InterPro" id="IPR058265">
    <property type="entry name" value="DUF7959"/>
</dbReference>
<dbReference type="EMBL" id="CAJFDH010000001">
    <property type="protein sequence ID" value="CAD5207000.1"/>
    <property type="molecule type" value="Genomic_DNA"/>
</dbReference>